<evidence type="ECO:0000313" key="4">
    <source>
        <dbReference type="Proteomes" id="UP000676336"/>
    </source>
</evidence>
<proteinExistence type="predicted"/>
<dbReference type="AlphaFoldDB" id="A0A8S3B5B6"/>
<dbReference type="Pfam" id="PF14500">
    <property type="entry name" value="MMS19_N"/>
    <property type="match status" value="1"/>
</dbReference>
<comment type="caution">
    <text evidence="2">The sequence shown here is derived from an EMBL/GenBank/DDBJ whole genome shotgun (WGS) entry which is preliminary data.</text>
</comment>
<protein>
    <recommendedName>
        <fullName evidence="1">MMS19 N-terminal domain-containing protein</fullName>
    </recommendedName>
</protein>
<feature type="non-terminal residue" evidence="2">
    <location>
        <position position="1"/>
    </location>
</feature>
<evidence type="ECO:0000313" key="3">
    <source>
        <dbReference type="EMBL" id="CAF4852481.1"/>
    </source>
</evidence>
<gene>
    <name evidence="2" type="ORF">SMN809_LOCUS44895</name>
    <name evidence="3" type="ORF">SMN809_LOCUS49462</name>
</gene>
<evidence type="ECO:0000313" key="2">
    <source>
        <dbReference type="EMBL" id="CAF4745377.1"/>
    </source>
</evidence>
<reference evidence="2" key="1">
    <citation type="submission" date="2021-02" db="EMBL/GenBank/DDBJ databases">
        <authorList>
            <person name="Nowell W R."/>
        </authorList>
    </citation>
    <scope>NUCLEOTIDE SEQUENCE</scope>
</reference>
<dbReference type="EMBL" id="CAJOBI010161368">
    <property type="protein sequence ID" value="CAF4852481.1"/>
    <property type="molecule type" value="Genomic_DNA"/>
</dbReference>
<organism evidence="2 4">
    <name type="scientific">Rotaria magnacalcarata</name>
    <dbReference type="NCBI Taxonomy" id="392030"/>
    <lineage>
        <taxon>Eukaryota</taxon>
        <taxon>Metazoa</taxon>
        <taxon>Spiralia</taxon>
        <taxon>Gnathifera</taxon>
        <taxon>Rotifera</taxon>
        <taxon>Eurotatoria</taxon>
        <taxon>Bdelloidea</taxon>
        <taxon>Philodinida</taxon>
        <taxon>Philodinidae</taxon>
        <taxon>Rotaria</taxon>
    </lineage>
</organism>
<dbReference type="Proteomes" id="UP000676336">
    <property type="component" value="Unassembled WGS sequence"/>
</dbReference>
<name>A0A8S3B5B6_9BILA</name>
<dbReference type="EMBL" id="CAJOBI010135890">
    <property type="protein sequence ID" value="CAF4745377.1"/>
    <property type="molecule type" value="Genomic_DNA"/>
</dbReference>
<sequence>MLLEKLDSDIPSARVAAMDLFIHCINEYDARDMSSYLVPLWNLLSKQ</sequence>
<dbReference type="InterPro" id="IPR029240">
    <property type="entry name" value="MMS19_N"/>
</dbReference>
<feature type="domain" description="MMS19 N-terminal" evidence="1">
    <location>
        <begin position="1"/>
        <end position="46"/>
    </location>
</feature>
<accession>A0A8S3B5B6</accession>
<evidence type="ECO:0000259" key="1">
    <source>
        <dbReference type="Pfam" id="PF14500"/>
    </source>
</evidence>